<gene>
    <name evidence="1" type="ORF">SK128_022216</name>
</gene>
<feature type="non-terminal residue" evidence="1">
    <location>
        <position position="1"/>
    </location>
</feature>
<keyword evidence="2" id="KW-1185">Reference proteome</keyword>
<dbReference type="EMBL" id="JAXCGZ010023260">
    <property type="protein sequence ID" value="KAK7014758.1"/>
    <property type="molecule type" value="Genomic_DNA"/>
</dbReference>
<dbReference type="Proteomes" id="UP001381693">
    <property type="component" value="Unassembled WGS sequence"/>
</dbReference>
<evidence type="ECO:0000313" key="2">
    <source>
        <dbReference type="Proteomes" id="UP001381693"/>
    </source>
</evidence>
<accession>A0AAN8ZNQ7</accession>
<reference evidence="1 2" key="1">
    <citation type="submission" date="2023-11" db="EMBL/GenBank/DDBJ databases">
        <title>Halocaridina rubra genome assembly.</title>
        <authorList>
            <person name="Smith C."/>
        </authorList>
    </citation>
    <scope>NUCLEOTIDE SEQUENCE [LARGE SCALE GENOMIC DNA]</scope>
    <source>
        <strain evidence="1">EP-1</strain>
        <tissue evidence="1">Whole</tissue>
    </source>
</reference>
<name>A0AAN8ZNQ7_HALRR</name>
<proteinExistence type="predicted"/>
<protein>
    <submittedName>
        <fullName evidence="1">Uncharacterized protein</fullName>
    </submittedName>
</protein>
<organism evidence="1 2">
    <name type="scientific">Halocaridina rubra</name>
    <name type="common">Hawaiian red shrimp</name>
    <dbReference type="NCBI Taxonomy" id="373956"/>
    <lineage>
        <taxon>Eukaryota</taxon>
        <taxon>Metazoa</taxon>
        <taxon>Ecdysozoa</taxon>
        <taxon>Arthropoda</taxon>
        <taxon>Crustacea</taxon>
        <taxon>Multicrustacea</taxon>
        <taxon>Malacostraca</taxon>
        <taxon>Eumalacostraca</taxon>
        <taxon>Eucarida</taxon>
        <taxon>Decapoda</taxon>
        <taxon>Pleocyemata</taxon>
        <taxon>Caridea</taxon>
        <taxon>Atyoidea</taxon>
        <taxon>Atyidae</taxon>
        <taxon>Halocaridina</taxon>
    </lineage>
</organism>
<sequence>KPVLKPLAEEIMSNETVTSLIPLAPIYRHQTLETVPKRKKIGKVRRYCGRITNNGQGPFTP</sequence>
<dbReference type="AlphaFoldDB" id="A0AAN8ZNQ7"/>
<feature type="non-terminal residue" evidence="1">
    <location>
        <position position="61"/>
    </location>
</feature>
<comment type="caution">
    <text evidence="1">The sequence shown here is derived from an EMBL/GenBank/DDBJ whole genome shotgun (WGS) entry which is preliminary data.</text>
</comment>
<evidence type="ECO:0000313" key="1">
    <source>
        <dbReference type="EMBL" id="KAK7014758.1"/>
    </source>
</evidence>